<name>A0ABQ9I1S1_9NEOP</name>
<evidence type="ECO:0000313" key="2">
    <source>
        <dbReference type="Proteomes" id="UP001159363"/>
    </source>
</evidence>
<comment type="caution">
    <text evidence="1">The sequence shown here is derived from an EMBL/GenBank/DDBJ whole genome shotgun (WGS) entry which is preliminary data.</text>
</comment>
<dbReference type="Proteomes" id="UP001159363">
    <property type="component" value="Chromosome 3"/>
</dbReference>
<protein>
    <submittedName>
        <fullName evidence="1">Uncharacterized protein</fullName>
    </submittedName>
</protein>
<dbReference type="EMBL" id="JARBHB010000003">
    <property type="protein sequence ID" value="KAJ8890595.1"/>
    <property type="molecule type" value="Genomic_DNA"/>
</dbReference>
<sequence>MESGAKSCDTSSAVVTDSLYPGLAFSAFSLRTADLPWRSQLVRHRSGVREALGSNPGQGMDLHPSRGRGGVVVRLLASHLQANRIRFLAGSLPDFSTWKSCQTMPLVGGFPRVSPIYPAPCIPALLQHHGHEAGFTRDGIFNSHNCLVWAADNSNAVKQARHQQTFSFNVWVGILGDCLTRSHFLPQRLNRETAPVLLSYAARRCAIASTPANVVDA</sequence>
<keyword evidence="2" id="KW-1185">Reference proteome</keyword>
<gene>
    <name evidence="1" type="ORF">PR048_010104</name>
</gene>
<proteinExistence type="predicted"/>
<accession>A0ABQ9I1S1</accession>
<dbReference type="PANTHER" id="PTHR47326">
    <property type="entry name" value="TRANSPOSABLE ELEMENT TC3 TRANSPOSASE-LIKE PROTEIN"/>
    <property type="match status" value="1"/>
</dbReference>
<organism evidence="1 2">
    <name type="scientific">Dryococelus australis</name>
    <dbReference type="NCBI Taxonomy" id="614101"/>
    <lineage>
        <taxon>Eukaryota</taxon>
        <taxon>Metazoa</taxon>
        <taxon>Ecdysozoa</taxon>
        <taxon>Arthropoda</taxon>
        <taxon>Hexapoda</taxon>
        <taxon>Insecta</taxon>
        <taxon>Pterygota</taxon>
        <taxon>Neoptera</taxon>
        <taxon>Polyneoptera</taxon>
        <taxon>Phasmatodea</taxon>
        <taxon>Verophasmatodea</taxon>
        <taxon>Anareolatae</taxon>
        <taxon>Phasmatidae</taxon>
        <taxon>Eurycanthinae</taxon>
        <taxon>Dryococelus</taxon>
    </lineage>
</organism>
<dbReference type="PANTHER" id="PTHR47326:SF1">
    <property type="entry name" value="HTH PSQ-TYPE DOMAIN-CONTAINING PROTEIN"/>
    <property type="match status" value="1"/>
</dbReference>
<reference evidence="1 2" key="1">
    <citation type="submission" date="2023-02" db="EMBL/GenBank/DDBJ databases">
        <title>LHISI_Scaffold_Assembly.</title>
        <authorList>
            <person name="Stuart O.P."/>
            <person name="Cleave R."/>
            <person name="Magrath M.J.L."/>
            <person name="Mikheyev A.S."/>
        </authorList>
    </citation>
    <scope>NUCLEOTIDE SEQUENCE [LARGE SCALE GENOMIC DNA]</scope>
    <source>
        <strain evidence="1">Daus_M_001</strain>
        <tissue evidence="1">Leg muscle</tissue>
    </source>
</reference>
<evidence type="ECO:0000313" key="1">
    <source>
        <dbReference type="EMBL" id="KAJ8890595.1"/>
    </source>
</evidence>